<dbReference type="InterPro" id="IPR029063">
    <property type="entry name" value="SAM-dependent_MTases_sf"/>
</dbReference>
<reference evidence="3" key="1">
    <citation type="submission" date="2020-01" db="EMBL/GenBank/DDBJ databases">
        <authorList>
            <consortium name="DOE Joint Genome Institute"/>
            <person name="Haridas S."/>
            <person name="Albert R."/>
            <person name="Binder M."/>
            <person name="Bloem J."/>
            <person name="Labutti K."/>
            <person name="Salamov A."/>
            <person name="Andreopoulos B."/>
            <person name="Baker S.E."/>
            <person name="Barry K."/>
            <person name="Bills G."/>
            <person name="Bluhm B.H."/>
            <person name="Cannon C."/>
            <person name="Castanera R."/>
            <person name="Culley D.E."/>
            <person name="Daum C."/>
            <person name="Ezra D."/>
            <person name="Gonzalez J.B."/>
            <person name="Henrissat B."/>
            <person name="Kuo A."/>
            <person name="Liang C."/>
            <person name="Lipzen A."/>
            <person name="Lutzoni F."/>
            <person name="Magnuson J."/>
            <person name="Mondo S."/>
            <person name="Nolan M."/>
            <person name="Ohm R."/>
            <person name="Pangilinan J."/>
            <person name="Park H.-J."/>
            <person name="Ramirez L."/>
            <person name="Alfaro M."/>
            <person name="Sun H."/>
            <person name="Tritt A."/>
            <person name="Yoshinaga Y."/>
            <person name="Zwiers L.-H."/>
            <person name="Turgeon B.G."/>
            <person name="Goodwin S.B."/>
            <person name="Spatafora J.W."/>
            <person name="Crous P.W."/>
            <person name="Grigoriev I.V."/>
        </authorList>
    </citation>
    <scope>NUCLEOTIDE SEQUENCE</scope>
    <source>
        <strain evidence="3">CBS 342.82</strain>
    </source>
</reference>
<gene>
    <name evidence="3" type="ORF">K489DRAFT_65845</name>
</gene>
<reference evidence="3" key="3">
    <citation type="submission" date="2025-08" db="UniProtKB">
        <authorList>
            <consortium name="RefSeq"/>
        </authorList>
    </citation>
    <scope>IDENTIFICATION</scope>
    <source>
        <strain evidence="3">CBS 342.82</strain>
    </source>
</reference>
<dbReference type="Pfam" id="PF10294">
    <property type="entry name" value="Methyltransf_16"/>
    <property type="match status" value="2"/>
</dbReference>
<evidence type="ECO:0000256" key="1">
    <source>
        <dbReference type="SAM" id="MobiDB-lite"/>
    </source>
</evidence>
<dbReference type="PANTHER" id="PTHR14614">
    <property type="entry name" value="HEPATOCELLULAR CARCINOMA-ASSOCIATED ANTIGEN"/>
    <property type="match status" value="1"/>
</dbReference>
<organism evidence="3">
    <name type="scientific">Dissoconium aciculare CBS 342.82</name>
    <dbReference type="NCBI Taxonomy" id="1314786"/>
    <lineage>
        <taxon>Eukaryota</taxon>
        <taxon>Fungi</taxon>
        <taxon>Dikarya</taxon>
        <taxon>Ascomycota</taxon>
        <taxon>Pezizomycotina</taxon>
        <taxon>Dothideomycetes</taxon>
        <taxon>Dothideomycetidae</taxon>
        <taxon>Mycosphaerellales</taxon>
        <taxon>Dissoconiaceae</taxon>
        <taxon>Dissoconium</taxon>
    </lineage>
</organism>
<dbReference type="PANTHER" id="PTHR14614:SF109">
    <property type="entry name" value="RIBOSOMAL LYSINE N-METHYLTRANSFERASE 5"/>
    <property type="match status" value="1"/>
</dbReference>
<dbReference type="InterPro" id="IPR019410">
    <property type="entry name" value="Methyltransf_16"/>
</dbReference>
<dbReference type="RefSeq" id="XP_033456444.1">
    <property type="nucleotide sequence ID" value="XM_033608812.1"/>
</dbReference>
<dbReference type="Gene3D" id="3.40.50.150">
    <property type="entry name" value="Vaccinia Virus protein VP39"/>
    <property type="match status" value="1"/>
</dbReference>
<dbReference type="GO" id="GO:0008757">
    <property type="term" value="F:S-adenosylmethionine-dependent methyltransferase activity"/>
    <property type="evidence" value="ECO:0007669"/>
    <property type="project" value="UniProtKB-ARBA"/>
</dbReference>
<feature type="compositionally biased region" description="Basic and acidic residues" evidence="1">
    <location>
        <begin position="245"/>
        <end position="256"/>
    </location>
</feature>
<keyword evidence="2" id="KW-1185">Reference proteome</keyword>
<reference evidence="3" key="2">
    <citation type="submission" date="2020-04" db="EMBL/GenBank/DDBJ databases">
        <authorList>
            <consortium name="NCBI Genome Project"/>
        </authorList>
    </citation>
    <scope>NUCLEOTIDE SEQUENCE</scope>
    <source>
        <strain evidence="3">CBS 342.82</strain>
    </source>
</reference>
<dbReference type="GeneID" id="54366612"/>
<feature type="region of interest" description="Disordered" evidence="1">
    <location>
        <begin position="142"/>
        <end position="184"/>
    </location>
</feature>
<evidence type="ECO:0000313" key="3">
    <source>
        <dbReference type="RefSeq" id="XP_033456444.1"/>
    </source>
</evidence>
<evidence type="ECO:0008006" key="4">
    <source>
        <dbReference type="Google" id="ProtNLM"/>
    </source>
</evidence>
<dbReference type="GO" id="GO:0005829">
    <property type="term" value="C:cytosol"/>
    <property type="evidence" value="ECO:0007669"/>
    <property type="project" value="TreeGrafter"/>
</dbReference>
<proteinExistence type="predicted"/>
<dbReference type="GO" id="GO:0032991">
    <property type="term" value="C:protein-containing complex"/>
    <property type="evidence" value="ECO:0007669"/>
    <property type="project" value="TreeGrafter"/>
</dbReference>
<feature type="region of interest" description="Disordered" evidence="1">
    <location>
        <begin position="244"/>
        <end position="263"/>
    </location>
</feature>
<dbReference type="OrthoDB" id="2529286at2759"/>
<accession>A0A6J3LUR8</accession>
<evidence type="ECO:0000313" key="2">
    <source>
        <dbReference type="Proteomes" id="UP000504637"/>
    </source>
</evidence>
<name>A0A6J3LUR8_9PEZI</name>
<dbReference type="Proteomes" id="UP000504637">
    <property type="component" value="Unplaced"/>
</dbReference>
<sequence>MELILSRLGEEILDANEETYDLFSQPQNAQDLGMLDPAARAVEVTIAGHEYSILQSPGILQSGRQGGTTGAAVWQASIRLADWLCWTGNMLEALLTRHDCRAMELGSGISGIIPCVLASRLERFVATDQAYLLKTLRENIDNNSGSDGAPGESSSKRLAAGARSHNSTKHRPMRQPRDTRAPKNVKIDVLPLDWETDDVKGFMTAHDLGTGIDLLIASDCIYNYALIDPFVQTCTQICQQRQRQRSQDQHDAKVDASNDDSSTSRLPTVLLVAQQMRQPDVFEQWLEATLLKFRVWRVPDELLTEGLRTGTGFALHLGILKD</sequence>
<dbReference type="AlphaFoldDB" id="A0A6J3LUR8"/>
<protein>
    <recommendedName>
        <fullName evidence="4">Diaminohydroxyphosphoribosylamino-pyrimidine deaminase</fullName>
    </recommendedName>
</protein>